<comment type="catalytic activity">
    <reaction evidence="6 7">
        <text>D-glyceraldehyde 3-phosphate = dihydroxyacetone phosphate</text>
        <dbReference type="Rhea" id="RHEA:18585"/>
        <dbReference type="ChEBI" id="CHEBI:57642"/>
        <dbReference type="ChEBI" id="CHEBI:59776"/>
        <dbReference type="EC" id="5.3.1.1"/>
    </reaction>
</comment>
<dbReference type="Pfam" id="PF00121">
    <property type="entry name" value="TIM"/>
    <property type="match status" value="1"/>
</dbReference>
<dbReference type="InterPro" id="IPR022896">
    <property type="entry name" value="TrioseP_Isoase_bac/euk"/>
</dbReference>
<evidence type="ECO:0000313" key="9">
    <source>
        <dbReference type="EMBL" id="GAA1791386.1"/>
    </source>
</evidence>
<keyword evidence="5 6" id="KW-0413">Isomerase</keyword>
<reference evidence="9 10" key="1">
    <citation type="journal article" date="2019" name="Int. J. Syst. Evol. Microbiol.">
        <title>The Global Catalogue of Microorganisms (GCM) 10K type strain sequencing project: providing services to taxonomists for standard genome sequencing and annotation.</title>
        <authorList>
            <consortium name="The Broad Institute Genomics Platform"/>
            <consortium name="The Broad Institute Genome Sequencing Center for Infectious Disease"/>
            <person name="Wu L."/>
            <person name="Ma J."/>
        </authorList>
    </citation>
    <scope>NUCLEOTIDE SEQUENCE [LARGE SCALE GENOMIC DNA]</scope>
    <source>
        <strain evidence="9 10">JCM 14736</strain>
    </source>
</reference>
<evidence type="ECO:0000256" key="2">
    <source>
        <dbReference type="ARBA" id="ARBA00022432"/>
    </source>
</evidence>
<dbReference type="GO" id="GO:0016853">
    <property type="term" value="F:isomerase activity"/>
    <property type="evidence" value="ECO:0007669"/>
    <property type="project" value="UniProtKB-KW"/>
</dbReference>
<feature type="compositionally biased region" description="Acidic residues" evidence="8">
    <location>
        <begin position="10"/>
        <end position="20"/>
    </location>
</feature>
<dbReference type="PROSITE" id="PS00171">
    <property type="entry name" value="TIM_1"/>
    <property type="match status" value="1"/>
</dbReference>
<dbReference type="PANTHER" id="PTHR21139:SF42">
    <property type="entry name" value="TRIOSEPHOSPHATE ISOMERASE"/>
    <property type="match status" value="1"/>
</dbReference>
<evidence type="ECO:0000256" key="1">
    <source>
        <dbReference type="ARBA" id="ARBA00007422"/>
    </source>
</evidence>
<dbReference type="CDD" id="cd00311">
    <property type="entry name" value="TIM"/>
    <property type="match status" value="1"/>
</dbReference>
<organism evidence="9 10">
    <name type="scientific">Leucobacter iarius</name>
    <dbReference type="NCBI Taxonomy" id="333963"/>
    <lineage>
        <taxon>Bacteria</taxon>
        <taxon>Bacillati</taxon>
        <taxon>Actinomycetota</taxon>
        <taxon>Actinomycetes</taxon>
        <taxon>Micrococcales</taxon>
        <taxon>Microbacteriaceae</taxon>
        <taxon>Leucobacter</taxon>
    </lineage>
</organism>
<feature type="compositionally biased region" description="Low complexity" evidence="8">
    <location>
        <begin position="23"/>
        <end position="45"/>
    </location>
</feature>
<dbReference type="PROSITE" id="PS51440">
    <property type="entry name" value="TIM_2"/>
    <property type="match status" value="1"/>
</dbReference>
<evidence type="ECO:0000256" key="6">
    <source>
        <dbReference type="HAMAP-Rule" id="MF_00147"/>
    </source>
</evidence>
<dbReference type="HAMAP" id="MF_00147_B">
    <property type="entry name" value="TIM_B"/>
    <property type="match status" value="1"/>
</dbReference>
<keyword evidence="3 6" id="KW-0963">Cytoplasm</keyword>
<keyword evidence="4 6" id="KW-0324">Glycolysis</keyword>
<dbReference type="RefSeq" id="WP_344031996.1">
    <property type="nucleotide sequence ID" value="NZ_BAAAOB010000002.1"/>
</dbReference>
<gene>
    <name evidence="6 9" type="primary">tpiA</name>
    <name evidence="9" type="ORF">GCM10009768_20460</name>
</gene>
<dbReference type="Proteomes" id="UP001500851">
    <property type="component" value="Unassembled WGS sequence"/>
</dbReference>
<keyword evidence="2 6" id="KW-0312">Gluconeogenesis</keyword>
<feature type="binding site" evidence="6">
    <location>
        <position position="268"/>
    </location>
    <ligand>
        <name>substrate</name>
    </ligand>
</feature>
<dbReference type="InterPro" id="IPR000652">
    <property type="entry name" value="Triosephosphate_isomerase"/>
</dbReference>
<feature type="binding site" evidence="6">
    <location>
        <begin position="60"/>
        <end position="62"/>
    </location>
    <ligand>
        <name>substrate</name>
    </ligand>
</feature>
<dbReference type="InterPro" id="IPR013785">
    <property type="entry name" value="Aldolase_TIM"/>
</dbReference>
<evidence type="ECO:0000313" key="10">
    <source>
        <dbReference type="Proteomes" id="UP001500851"/>
    </source>
</evidence>
<feature type="active site" description="Electrophile" evidence="6">
    <location>
        <position position="152"/>
    </location>
</feature>
<dbReference type="EMBL" id="BAAAOB010000002">
    <property type="protein sequence ID" value="GAA1791386.1"/>
    <property type="molecule type" value="Genomic_DNA"/>
</dbReference>
<comment type="caution">
    <text evidence="9">The sequence shown here is derived from an EMBL/GenBank/DDBJ whole genome shotgun (WGS) entry which is preliminary data.</text>
</comment>
<keyword evidence="10" id="KW-1185">Reference proteome</keyword>
<evidence type="ECO:0000256" key="8">
    <source>
        <dbReference type="SAM" id="MobiDB-lite"/>
    </source>
</evidence>
<dbReference type="SUPFAM" id="SSF51351">
    <property type="entry name" value="Triosephosphate isomerase (TIM)"/>
    <property type="match status" value="1"/>
</dbReference>
<feature type="active site" description="Proton acceptor" evidence="6">
    <location>
        <position position="222"/>
    </location>
</feature>
<feature type="binding site" evidence="6">
    <location>
        <position position="228"/>
    </location>
    <ligand>
        <name>substrate</name>
    </ligand>
</feature>
<accession>A0ABN2LK17</accession>
<comment type="pathway">
    <text evidence="6 7">Carbohydrate degradation; glycolysis; D-glyceraldehyde 3-phosphate from glycerone phosphate: step 1/1.</text>
</comment>
<dbReference type="Gene3D" id="3.20.20.70">
    <property type="entry name" value="Aldolase class I"/>
    <property type="match status" value="1"/>
</dbReference>
<sequence length="311" mass="32503">MSNESQNDAQDAELVTDDTVEVAPLAEQDAAPAADEAPAAGTAEPVELPQVERTPLIAGNWKMNLDHLQAIAFVQKLSWALKDARHDYADVEVAVFPPFTDLRSVQTLLAADKLSLKLGAQDVSPHESGAYTGDISAQFLAKLEAAYVIVGHSERRHGHGEDDATVGAKARAAAAAGVTPVICVGETAEDLAEHGAAAIPVAQLEAALAELPKGAEFVLAYEPVWAIGSGQAATPEQAEAVARALREAILRARGEEAAGSTRILYGGSVTSQNIAGFMRQPNVDGALVGGASLKSDEFSRIIQFKKHVTGA</sequence>
<protein>
    <recommendedName>
        <fullName evidence="6 7">Triosephosphate isomerase</fullName>
        <shortName evidence="6">TIM</shortName>
        <shortName evidence="6">TPI</shortName>
        <ecNumber evidence="6 7">5.3.1.1</ecNumber>
    </recommendedName>
    <alternativeName>
        <fullName evidence="6">Triose-phosphate isomerase</fullName>
    </alternativeName>
</protein>
<evidence type="ECO:0000256" key="7">
    <source>
        <dbReference type="RuleBase" id="RU363013"/>
    </source>
</evidence>
<evidence type="ECO:0000256" key="5">
    <source>
        <dbReference type="ARBA" id="ARBA00023235"/>
    </source>
</evidence>
<dbReference type="NCBIfam" id="TIGR00419">
    <property type="entry name" value="tim"/>
    <property type="match status" value="1"/>
</dbReference>
<comment type="function">
    <text evidence="6">Involved in the gluconeogenesis. Catalyzes stereospecifically the conversion of dihydroxyacetone phosphate (DHAP) to D-glyceraldehyde-3-phosphate (G3P).</text>
</comment>
<dbReference type="EC" id="5.3.1.1" evidence="6 7"/>
<feature type="region of interest" description="Disordered" evidence="8">
    <location>
        <begin position="1"/>
        <end position="48"/>
    </location>
</feature>
<comment type="pathway">
    <text evidence="6 7">Carbohydrate biosynthesis; gluconeogenesis.</text>
</comment>
<comment type="similarity">
    <text evidence="1 6 7">Belongs to the triosephosphate isomerase family.</text>
</comment>
<feature type="binding site" evidence="6">
    <location>
        <begin position="289"/>
        <end position="290"/>
    </location>
    <ligand>
        <name>substrate</name>
    </ligand>
</feature>
<evidence type="ECO:0000256" key="4">
    <source>
        <dbReference type="ARBA" id="ARBA00023152"/>
    </source>
</evidence>
<evidence type="ECO:0000256" key="3">
    <source>
        <dbReference type="ARBA" id="ARBA00022490"/>
    </source>
</evidence>
<dbReference type="PANTHER" id="PTHR21139">
    <property type="entry name" value="TRIOSEPHOSPHATE ISOMERASE"/>
    <property type="match status" value="1"/>
</dbReference>
<name>A0ABN2LK17_9MICO</name>
<comment type="subcellular location">
    <subcellularLocation>
        <location evidence="6 7">Cytoplasm</location>
    </subcellularLocation>
</comment>
<comment type="subunit">
    <text evidence="6 7">Homodimer.</text>
</comment>
<dbReference type="InterPro" id="IPR020861">
    <property type="entry name" value="Triosephosphate_isomerase_AS"/>
</dbReference>
<proteinExistence type="inferred from homology"/>
<dbReference type="InterPro" id="IPR035990">
    <property type="entry name" value="TIM_sf"/>
</dbReference>